<organism evidence="2 3">
    <name type="scientific">Siminovitchia sediminis</name>
    <dbReference type="NCBI Taxonomy" id="1274353"/>
    <lineage>
        <taxon>Bacteria</taxon>
        <taxon>Bacillati</taxon>
        <taxon>Bacillota</taxon>
        <taxon>Bacilli</taxon>
        <taxon>Bacillales</taxon>
        <taxon>Bacillaceae</taxon>
        <taxon>Siminovitchia</taxon>
    </lineage>
</organism>
<accession>A0ABW4KBN9</accession>
<dbReference type="EMBL" id="JBHUEO010000002">
    <property type="protein sequence ID" value="MFD1705232.1"/>
    <property type="molecule type" value="Genomic_DNA"/>
</dbReference>
<keyword evidence="3" id="KW-1185">Reference proteome</keyword>
<dbReference type="PROSITE" id="PS51257">
    <property type="entry name" value="PROKAR_LIPOPROTEIN"/>
    <property type="match status" value="1"/>
</dbReference>
<protein>
    <recommendedName>
        <fullName evidence="4">Lipoprotein</fullName>
    </recommendedName>
</protein>
<sequence length="169" mass="19275">MKVKSFALGMTFLLTLILSACGSTSKVGINEISLKELEKKFDNKETFLLLAYAENQDDIDRTNFIKAYDQALKDYNLKAYFINMIDMDEDELEVLENKYEHPDSRGGWSPSYAELTLVVDGLAGLENGYDHKNKDWLNDGKDYLKEMDNINSGIKDILAYLSAHNIEIK</sequence>
<proteinExistence type="predicted"/>
<evidence type="ECO:0000313" key="3">
    <source>
        <dbReference type="Proteomes" id="UP001597301"/>
    </source>
</evidence>
<keyword evidence="1" id="KW-0732">Signal</keyword>
<evidence type="ECO:0008006" key="4">
    <source>
        <dbReference type="Google" id="ProtNLM"/>
    </source>
</evidence>
<feature type="signal peptide" evidence="1">
    <location>
        <begin position="1"/>
        <end position="20"/>
    </location>
</feature>
<name>A0ABW4KBN9_9BACI</name>
<reference evidence="3" key="1">
    <citation type="journal article" date="2019" name="Int. J. Syst. Evol. Microbiol.">
        <title>The Global Catalogue of Microorganisms (GCM) 10K type strain sequencing project: providing services to taxonomists for standard genome sequencing and annotation.</title>
        <authorList>
            <consortium name="The Broad Institute Genomics Platform"/>
            <consortium name="The Broad Institute Genome Sequencing Center for Infectious Disease"/>
            <person name="Wu L."/>
            <person name="Ma J."/>
        </authorList>
    </citation>
    <scope>NUCLEOTIDE SEQUENCE [LARGE SCALE GENOMIC DNA]</scope>
    <source>
        <strain evidence="3">CGMCC 1.12295</strain>
    </source>
</reference>
<dbReference type="Proteomes" id="UP001597301">
    <property type="component" value="Unassembled WGS sequence"/>
</dbReference>
<dbReference type="RefSeq" id="WP_144460339.1">
    <property type="nucleotide sequence ID" value="NZ_JBHUEO010000002.1"/>
</dbReference>
<evidence type="ECO:0000313" key="2">
    <source>
        <dbReference type="EMBL" id="MFD1705232.1"/>
    </source>
</evidence>
<gene>
    <name evidence="2" type="ORF">ACFSCZ_00520</name>
</gene>
<dbReference type="GeneID" id="56392225"/>
<feature type="chain" id="PRO_5045929639" description="Lipoprotein" evidence="1">
    <location>
        <begin position="21"/>
        <end position="169"/>
    </location>
</feature>
<evidence type="ECO:0000256" key="1">
    <source>
        <dbReference type="SAM" id="SignalP"/>
    </source>
</evidence>
<dbReference type="Gene3D" id="3.40.30.10">
    <property type="entry name" value="Glutaredoxin"/>
    <property type="match status" value="1"/>
</dbReference>
<comment type="caution">
    <text evidence="2">The sequence shown here is derived from an EMBL/GenBank/DDBJ whole genome shotgun (WGS) entry which is preliminary data.</text>
</comment>